<organism evidence="1 2">
    <name type="scientific">Botryotinia calthae</name>
    <dbReference type="NCBI Taxonomy" id="38488"/>
    <lineage>
        <taxon>Eukaryota</taxon>
        <taxon>Fungi</taxon>
        <taxon>Dikarya</taxon>
        <taxon>Ascomycota</taxon>
        <taxon>Pezizomycotina</taxon>
        <taxon>Leotiomycetes</taxon>
        <taxon>Helotiales</taxon>
        <taxon>Sclerotiniaceae</taxon>
        <taxon>Botryotinia</taxon>
    </lineage>
</organism>
<gene>
    <name evidence="1" type="ORF">BOTCAL_0026g00340</name>
</gene>
<evidence type="ECO:0000313" key="2">
    <source>
        <dbReference type="Proteomes" id="UP000297299"/>
    </source>
</evidence>
<sequence>MVLMDSSPWKTQDHRGDCCGNLVGVAVENSNLPSGAKNLSGSTHFERDVKLVAQAIILLEQERLCSATTNGKSGRARNAITANGPDMKLNKAVDQGRVCRIRFH</sequence>
<dbReference type="EMBL" id="PHWZ01000026">
    <property type="protein sequence ID" value="TEY82970.1"/>
    <property type="molecule type" value="Genomic_DNA"/>
</dbReference>
<proteinExistence type="predicted"/>
<comment type="caution">
    <text evidence="1">The sequence shown here is derived from an EMBL/GenBank/DDBJ whole genome shotgun (WGS) entry which is preliminary data.</text>
</comment>
<accession>A0A4Y8DGB5</accession>
<reference evidence="1 2" key="1">
    <citation type="submission" date="2017-11" db="EMBL/GenBank/DDBJ databases">
        <title>Comparative genomics of Botrytis spp.</title>
        <authorList>
            <person name="Valero-Jimenez C.A."/>
            <person name="Tapia P."/>
            <person name="Veloso J."/>
            <person name="Silva-Moreno E."/>
            <person name="Staats M."/>
            <person name="Valdes J.H."/>
            <person name="Van Kan J.A.L."/>
        </authorList>
    </citation>
    <scope>NUCLEOTIDE SEQUENCE [LARGE SCALE GENOMIC DNA]</scope>
    <source>
        <strain evidence="1 2">MUCL2830</strain>
    </source>
</reference>
<dbReference type="Proteomes" id="UP000297299">
    <property type="component" value="Unassembled WGS sequence"/>
</dbReference>
<name>A0A4Y8DGB5_9HELO</name>
<dbReference type="AlphaFoldDB" id="A0A4Y8DGB5"/>
<evidence type="ECO:0000313" key="1">
    <source>
        <dbReference type="EMBL" id="TEY82970.1"/>
    </source>
</evidence>
<protein>
    <submittedName>
        <fullName evidence="1">Uncharacterized protein</fullName>
    </submittedName>
</protein>
<keyword evidence="2" id="KW-1185">Reference proteome</keyword>